<dbReference type="PANTHER" id="PTHR34354">
    <property type="entry name" value="NADPH-DEPENDENT 7-CYANO-7-DEAZAGUANINE REDUCTASE"/>
    <property type="match status" value="1"/>
</dbReference>
<dbReference type="Gene3D" id="3.30.1130.10">
    <property type="match status" value="2"/>
</dbReference>
<keyword evidence="8" id="KW-1185">Reference proteome</keyword>
<dbReference type="InterPro" id="IPR029139">
    <property type="entry name" value="QueF_N"/>
</dbReference>
<evidence type="ECO:0000313" key="7">
    <source>
        <dbReference type="EMBL" id="SDD82855.1"/>
    </source>
</evidence>
<protein>
    <recommendedName>
        <fullName evidence="5">NADPH-dependent 7-cyano-7-deazaguanine reductase</fullName>
        <ecNumber evidence="5">1.7.1.13</ecNumber>
    </recommendedName>
    <alternativeName>
        <fullName evidence="5">7-cyano-7-carbaguanine reductase</fullName>
    </alternativeName>
    <alternativeName>
        <fullName evidence="5">NADPH-dependent nitrile oxidoreductase</fullName>
    </alternativeName>
    <alternativeName>
        <fullName evidence="5">PreQ(0) reductase</fullName>
    </alternativeName>
</protein>
<dbReference type="Pfam" id="PF14819">
    <property type="entry name" value="QueF_N"/>
    <property type="match status" value="1"/>
</dbReference>
<reference evidence="7 8" key="1">
    <citation type="submission" date="2016-10" db="EMBL/GenBank/DDBJ databases">
        <authorList>
            <person name="de Groot N.N."/>
        </authorList>
    </citation>
    <scope>NUCLEOTIDE SEQUENCE [LARGE SCALE GENOMIC DNA]</scope>
    <source>
        <strain evidence="7 8">DSM 16957</strain>
    </source>
</reference>
<keyword evidence="2 5" id="KW-0671">Queuosine biosynthesis</keyword>
<dbReference type="GO" id="GO:0033739">
    <property type="term" value="F:preQ1 synthase activity"/>
    <property type="evidence" value="ECO:0007669"/>
    <property type="project" value="UniProtKB-UniRule"/>
</dbReference>
<comment type="subunit">
    <text evidence="5">Homodimer.</text>
</comment>
<evidence type="ECO:0000313" key="8">
    <source>
        <dbReference type="Proteomes" id="UP000199603"/>
    </source>
</evidence>
<comment type="similarity">
    <text evidence="5">Belongs to the GTP cyclohydrolase I family. QueF type 2 subfamily.</text>
</comment>
<evidence type="ECO:0000259" key="6">
    <source>
        <dbReference type="Pfam" id="PF14819"/>
    </source>
</evidence>
<dbReference type="PANTHER" id="PTHR34354:SF1">
    <property type="entry name" value="NADPH-DEPENDENT 7-CYANO-7-DEAZAGUANINE REDUCTASE"/>
    <property type="match status" value="1"/>
</dbReference>
<dbReference type="HAMAP" id="MF_00817">
    <property type="entry name" value="QueF_type2"/>
    <property type="match status" value="1"/>
</dbReference>
<dbReference type="Proteomes" id="UP000199603">
    <property type="component" value="Unassembled WGS sequence"/>
</dbReference>
<evidence type="ECO:0000256" key="5">
    <source>
        <dbReference type="HAMAP-Rule" id="MF_00817"/>
    </source>
</evidence>
<feature type="binding site" evidence="5">
    <location>
        <begin position="113"/>
        <end position="115"/>
    </location>
    <ligand>
        <name>substrate</name>
    </ligand>
</feature>
<proteinExistence type="inferred from homology"/>
<dbReference type="SUPFAM" id="SSF55620">
    <property type="entry name" value="Tetrahydrobiopterin biosynthesis enzymes-like"/>
    <property type="match status" value="1"/>
</dbReference>
<keyword evidence="3 5" id="KW-0521">NADP</keyword>
<comment type="subcellular location">
    <subcellularLocation>
        <location evidence="5">Cytoplasm</location>
    </subcellularLocation>
</comment>
<dbReference type="InterPro" id="IPR050084">
    <property type="entry name" value="NADPH_dep_7-cyano-7-deazaG_red"/>
</dbReference>
<sequence length="305" mass="33901">MLFTPCAGMGRKSPRKAAARIRAMTTHSSGDFHSAAHASTLGKTVEYADHYDASRLFPIPRAAKRSELGIEAPPPFAGVDIWNAWELSWLDPRGKPKVAIAEIRVPADSPCIIESKSFKLYLNGFNQERIDGRDEVQARIEADLSQAAGAPVRVKLKTLDEAAAEPMAEPAGFCIDEIETDIDVYGPPRPELLSAGDDVVDELLVSRLLKSNCPVTGQPDWASVQIGYRGPRIDREGLLRYLVSFRRHDDFHEQCVERIFVDLMRRCAPERLTVQARYTRRGGLDINPWRSTLPGEPGNVRGARQ</sequence>
<evidence type="ECO:0000256" key="4">
    <source>
        <dbReference type="ARBA" id="ARBA00023002"/>
    </source>
</evidence>
<dbReference type="AlphaFoldDB" id="A0A1G6XZQ0"/>
<keyword evidence="1 5" id="KW-0963">Cytoplasm</keyword>
<comment type="catalytic activity">
    <reaction evidence="5">
        <text>7-aminomethyl-7-carbaguanine + 2 NADP(+) = 7-cyano-7-carbaguanine + 2 NADPH + 3 H(+)</text>
        <dbReference type="Rhea" id="RHEA:13409"/>
        <dbReference type="ChEBI" id="CHEBI:15378"/>
        <dbReference type="ChEBI" id="CHEBI:45075"/>
        <dbReference type="ChEBI" id="CHEBI:57783"/>
        <dbReference type="ChEBI" id="CHEBI:58349"/>
        <dbReference type="ChEBI" id="CHEBI:58703"/>
        <dbReference type="EC" id="1.7.1.13"/>
    </reaction>
</comment>
<dbReference type="EMBL" id="FNAG01000008">
    <property type="protein sequence ID" value="SDD82855.1"/>
    <property type="molecule type" value="Genomic_DNA"/>
</dbReference>
<name>A0A1G6XZQ0_9GAMM</name>
<dbReference type="NCBIfam" id="TIGR03138">
    <property type="entry name" value="QueF"/>
    <property type="match status" value="1"/>
</dbReference>
<evidence type="ECO:0000256" key="1">
    <source>
        <dbReference type="ARBA" id="ARBA00022490"/>
    </source>
</evidence>
<feature type="active site" description="Thioimide intermediate" evidence="5">
    <location>
        <position position="213"/>
    </location>
</feature>
<dbReference type="EC" id="1.7.1.13" evidence="5"/>
<organism evidence="7 8">
    <name type="scientific">Aquimonas voraii</name>
    <dbReference type="NCBI Taxonomy" id="265719"/>
    <lineage>
        <taxon>Bacteria</taxon>
        <taxon>Pseudomonadati</taxon>
        <taxon>Pseudomonadota</taxon>
        <taxon>Gammaproteobacteria</taxon>
        <taxon>Lysobacterales</taxon>
        <taxon>Lysobacteraceae</taxon>
        <taxon>Aquimonas</taxon>
    </lineage>
</organism>
<evidence type="ECO:0000256" key="3">
    <source>
        <dbReference type="ARBA" id="ARBA00022857"/>
    </source>
</evidence>
<dbReference type="GO" id="GO:0008616">
    <property type="term" value="P:tRNA queuosine(34) biosynthetic process"/>
    <property type="evidence" value="ECO:0007669"/>
    <property type="project" value="UniProtKB-UniRule"/>
</dbReference>
<dbReference type="STRING" id="265719.SAMN04488509_10822"/>
<evidence type="ECO:0000256" key="2">
    <source>
        <dbReference type="ARBA" id="ARBA00022785"/>
    </source>
</evidence>
<dbReference type="InterPro" id="IPR016428">
    <property type="entry name" value="QueF_type2"/>
</dbReference>
<feature type="domain" description="NADPH-dependent 7-cyano-7-deazaguanine reductase N-terminal" evidence="6">
    <location>
        <begin position="47"/>
        <end position="156"/>
    </location>
</feature>
<feature type="binding site" evidence="5">
    <location>
        <begin position="252"/>
        <end position="253"/>
    </location>
    <ligand>
        <name>substrate</name>
    </ligand>
</feature>
<feature type="active site" description="Proton donor" evidence="5">
    <location>
        <position position="220"/>
    </location>
</feature>
<dbReference type="Pfam" id="PF14489">
    <property type="entry name" value="QueF"/>
    <property type="match status" value="1"/>
</dbReference>
<accession>A0A1G6XZQ0</accession>
<dbReference type="UniPathway" id="UPA00392"/>
<gene>
    <name evidence="5" type="primary">queF</name>
    <name evidence="7" type="ORF">SAMN04488509_10822</name>
</gene>
<dbReference type="InterPro" id="IPR043133">
    <property type="entry name" value="GTP-CH-I_C/QueF"/>
</dbReference>
<dbReference type="InterPro" id="IPR029500">
    <property type="entry name" value="QueF"/>
</dbReference>
<keyword evidence="4 5" id="KW-0560">Oxidoreductase</keyword>
<comment type="pathway">
    <text evidence="5">tRNA modification; tRNA-queuosine biosynthesis.</text>
</comment>
<dbReference type="GO" id="GO:0005737">
    <property type="term" value="C:cytoplasm"/>
    <property type="evidence" value="ECO:0007669"/>
    <property type="project" value="UniProtKB-SubCell"/>
</dbReference>
<feature type="binding site" evidence="5">
    <location>
        <begin position="115"/>
        <end position="116"/>
    </location>
    <ligand>
        <name>NADPH</name>
        <dbReference type="ChEBI" id="CHEBI:57783"/>
    </ligand>
</feature>
<comment type="function">
    <text evidence="5">Catalyzes the NADPH-dependent reduction of 7-cyano-7-deazaguanine (preQ0) to 7-aminomethyl-7-deazaguanine (preQ1).</text>
</comment>
<feature type="binding site" evidence="5">
    <location>
        <begin position="281"/>
        <end position="282"/>
    </location>
    <ligand>
        <name>NADPH</name>
        <dbReference type="ChEBI" id="CHEBI:57783"/>
    </ligand>
</feature>
<dbReference type="PIRSF" id="PIRSF004750">
    <property type="entry name" value="Nitrile_oxidored_YqcD_prd"/>
    <property type="match status" value="1"/>
</dbReference>